<evidence type="ECO:0000313" key="1">
    <source>
        <dbReference type="EnsemblPlants" id="AVESA.00010b.r2.7AG1197430.1.CDS"/>
    </source>
</evidence>
<sequence>MATTPTPADAKPNPTYFQSSPVSPDTIQQTEVLLHLYAYQRLPEFPNSNQKVLLDPKSPYCFGTLAVNDWTIYDSLADDPNANIVARAQGLHLGADMAAWNWFICFNLVFVDERFTGSSFKVMGVIQADQGELAIVGGTGEFEYAQGVITYKQTQLATGNLRELHVRALCLSFPNPPKPVQIPATMIGPWGSKSGEILDVPVTPQRLESVTICHATYVESLAFSFIGQAGEKHTVGPWGVQHEEHKKTIEFASSEFVTQIYGTMRYGESTSKNIIASLKIITNVRTYGPFGIPSTTAFNVPVHGDDSIVGFFARAGSYVEALGVYVRPSRSN</sequence>
<reference evidence="1" key="1">
    <citation type="submission" date="2021-05" db="EMBL/GenBank/DDBJ databases">
        <authorList>
            <person name="Scholz U."/>
            <person name="Mascher M."/>
            <person name="Fiebig A."/>
        </authorList>
    </citation>
    <scope>NUCLEOTIDE SEQUENCE [LARGE SCALE GENOMIC DNA]</scope>
</reference>
<accession>A0ACD5ZRV8</accession>
<dbReference type="EnsemblPlants" id="AVESA.00010b.r2.7AG1197430.1">
    <property type="protein sequence ID" value="AVESA.00010b.r2.7AG1197430.1.CDS"/>
    <property type="gene ID" value="AVESA.00010b.r2.7AG1197430"/>
</dbReference>
<protein>
    <submittedName>
        <fullName evidence="1">Uncharacterized protein</fullName>
    </submittedName>
</protein>
<reference evidence="1" key="2">
    <citation type="submission" date="2025-09" db="UniProtKB">
        <authorList>
            <consortium name="EnsemblPlants"/>
        </authorList>
    </citation>
    <scope>IDENTIFICATION</scope>
</reference>
<keyword evidence="2" id="KW-1185">Reference proteome</keyword>
<proteinExistence type="predicted"/>
<organism evidence="1 2">
    <name type="scientific">Avena sativa</name>
    <name type="common">Oat</name>
    <dbReference type="NCBI Taxonomy" id="4498"/>
    <lineage>
        <taxon>Eukaryota</taxon>
        <taxon>Viridiplantae</taxon>
        <taxon>Streptophyta</taxon>
        <taxon>Embryophyta</taxon>
        <taxon>Tracheophyta</taxon>
        <taxon>Spermatophyta</taxon>
        <taxon>Magnoliopsida</taxon>
        <taxon>Liliopsida</taxon>
        <taxon>Poales</taxon>
        <taxon>Poaceae</taxon>
        <taxon>BOP clade</taxon>
        <taxon>Pooideae</taxon>
        <taxon>Poodae</taxon>
        <taxon>Poeae</taxon>
        <taxon>Poeae Chloroplast Group 1 (Aveneae type)</taxon>
        <taxon>Aveninae</taxon>
        <taxon>Avena</taxon>
    </lineage>
</organism>
<evidence type="ECO:0000313" key="2">
    <source>
        <dbReference type="Proteomes" id="UP001732700"/>
    </source>
</evidence>
<name>A0ACD5ZRV8_AVESA</name>
<dbReference type="Proteomes" id="UP001732700">
    <property type="component" value="Chromosome 7A"/>
</dbReference>